<comment type="similarity">
    <text evidence="1">Belongs to the eukaryotic ribosomal protein eL27 family.</text>
</comment>
<dbReference type="Proteomes" id="UP001174677">
    <property type="component" value="Chromosome 13"/>
</dbReference>
<keyword evidence="3" id="KW-0687">Ribonucleoprotein</keyword>
<keyword evidence="5" id="KW-1185">Reference proteome</keyword>
<evidence type="ECO:0000256" key="2">
    <source>
        <dbReference type="ARBA" id="ARBA00022980"/>
    </source>
</evidence>
<protein>
    <recommendedName>
        <fullName evidence="6">60S ribosomal protein L27</fullName>
    </recommendedName>
</protein>
<dbReference type="Pfam" id="PF01777">
    <property type="entry name" value="Ribosomal_L27e"/>
    <property type="match status" value="1"/>
</dbReference>
<gene>
    <name evidence="4" type="ORF">P3X46_024009</name>
</gene>
<dbReference type="InterPro" id="IPR001141">
    <property type="entry name" value="Ribosomal_eL27"/>
</dbReference>
<evidence type="ECO:0000313" key="5">
    <source>
        <dbReference type="Proteomes" id="UP001174677"/>
    </source>
</evidence>
<dbReference type="CDD" id="cd06090">
    <property type="entry name" value="KOW_RPL27"/>
    <property type="match status" value="1"/>
</dbReference>
<dbReference type="InterPro" id="IPR038655">
    <property type="entry name" value="Ribosomal_eL27_sf"/>
</dbReference>
<evidence type="ECO:0000256" key="3">
    <source>
        <dbReference type="ARBA" id="ARBA00023274"/>
    </source>
</evidence>
<evidence type="ECO:0000313" key="4">
    <source>
        <dbReference type="EMBL" id="KAJ9164433.1"/>
    </source>
</evidence>
<organism evidence="4 5">
    <name type="scientific">Hevea brasiliensis</name>
    <name type="common">Para rubber tree</name>
    <name type="synonym">Siphonia brasiliensis</name>
    <dbReference type="NCBI Taxonomy" id="3981"/>
    <lineage>
        <taxon>Eukaryota</taxon>
        <taxon>Viridiplantae</taxon>
        <taxon>Streptophyta</taxon>
        <taxon>Embryophyta</taxon>
        <taxon>Tracheophyta</taxon>
        <taxon>Spermatophyta</taxon>
        <taxon>Magnoliopsida</taxon>
        <taxon>eudicotyledons</taxon>
        <taxon>Gunneridae</taxon>
        <taxon>Pentapetalae</taxon>
        <taxon>rosids</taxon>
        <taxon>fabids</taxon>
        <taxon>Malpighiales</taxon>
        <taxon>Euphorbiaceae</taxon>
        <taxon>Crotonoideae</taxon>
        <taxon>Micrandreae</taxon>
        <taxon>Hevea</taxon>
    </lineage>
</organism>
<keyword evidence="2" id="KW-0689">Ribosomal protein</keyword>
<reference evidence="4" key="1">
    <citation type="journal article" date="2023" name="Plant Biotechnol. J.">
        <title>Chromosome-level wild Hevea brasiliensis genome provides new tools for genomic-assisted breeding and valuable loci to elevate rubber yield.</title>
        <authorList>
            <person name="Cheng H."/>
            <person name="Song X."/>
            <person name="Hu Y."/>
            <person name="Wu T."/>
            <person name="Yang Q."/>
            <person name="An Z."/>
            <person name="Feng S."/>
            <person name="Deng Z."/>
            <person name="Wu W."/>
            <person name="Zeng X."/>
            <person name="Tu M."/>
            <person name="Wang X."/>
            <person name="Huang H."/>
        </authorList>
    </citation>
    <scope>NUCLEOTIDE SEQUENCE</scope>
    <source>
        <strain evidence="4">MT/VB/25A 57/8</strain>
    </source>
</reference>
<dbReference type="Gene3D" id="2.30.30.770">
    <property type="match status" value="1"/>
</dbReference>
<sequence length="127" mass="14384">MVKFLKPILAVILLQGRSARRKAVIFRFFDDGTRDRPYGHCLVAGISKYPSKVINKDSAKKTAKESRVKALIKVLNYSHVMPTRYTLDVDLKDVVSPEALVTKDMKVTAAEVIKKRFEEPSLGFEMI</sequence>
<evidence type="ECO:0008006" key="6">
    <source>
        <dbReference type="Google" id="ProtNLM"/>
    </source>
</evidence>
<dbReference type="PANTHER" id="PTHR10497">
    <property type="entry name" value="60S RIBOSOMAL PROTEIN L27"/>
    <property type="match status" value="1"/>
</dbReference>
<accession>A0ABQ9LCT9</accession>
<comment type="caution">
    <text evidence="4">The sequence shown here is derived from an EMBL/GenBank/DDBJ whole genome shotgun (WGS) entry which is preliminary data.</text>
</comment>
<dbReference type="InterPro" id="IPR041991">
    <property type="entry name" value="Ribosomal_eL27_KOW"/>
</dbReference>
<proteinExistence type="inferred from homology"/>
<dbReference type="EMBL" id="JARPOI010000013">
    <property type="protein sequence ID" value="KAJ9164433.1"/>
    <property type="molecule type" value="Genomic_DNA"/>
</dbReference>
<dbReference type="SUPFAM" id="SSF50104">
    <property type="entry name" value="Translation proteins SH3-like domain"/>
    <property type="match status" value="1"/>
</dbReference>
<evidence type="ECO:0000256" key="1">
    <source>
        <dbReference type="ARBA" id="ARBA00009124"/>
    </source>
</evidence>
<dbReference type="InterPro" id="IPR008991">
    <property type="entry name" value="Translation_prot_SH3-like_sf"/>
</dbReference>
<name>A0ABQ9LCT9_HEVBR</name>